<feature type="compositionally biased region" description="Basic residues" evidence="2">
    <location>
        <begin position="288"/>
        <end position="298"/>
    </location>
</feature>
<organism evidence="3 4">
    <name type="scientific">Triplophysa rosa</name>
    <name type="common">Cave loach</name>
    <dbReference type="NCBI Taxonomy" id="992332"/>
    <lineage>
        <taxon>Eukaryota</taxon>
        <taxon>Metazoa</taxon>
        <taxon>Chordata</taxon>
        <taxon>Craniata</taxon>
        <taxon>Vertebrata</taxon>
        <taxon>Euteleostomi</taxon>
        <taxon>Actinopterygii</taxon>
        <taxon>Neopterygii</taxon>
        <taxon>Teleostei</taxon>
        <taxon>Ostariophysi</taxon>
        <taxon>Cypriniformes</taxon>
        <taxon>Nemacheilidae</taxon>
        <taxon>Triplophysa</taxon>
    </lineage>
</organism>
<feature type="compositionally biased region" description="Low complexity" evidence="2">
    <location>
        <begin position="635"/>
        <end position="647"/>
    </location>
</feature>
<dbReference type="PANTHER" id="PTHR15268">
    <property type="entry name" value="THRAP3/BCLAF1"/>
    <property type="match status" value="1"/>
</dbReference>
<dbReference type="Pfam" id="PF15440">
    <property type="entry name" value="THRAP3_BCLAF1"/>
    <property type="match status" value="1"/>
</dbReference>
<evidence type="ECO:0000256" key="1">
    <source>
        <dbReference type="ARBA" id="ARBA00006481"/>
    </source>
</evidence>
<proteinExistence type="inferred from homology"/>
<dbReference type="GO" id="GO:0045944">
    <property type="term" value="P:positive regulation of transcription by RNA polymerase II"/>
    <property type="evidence" value="ECO:0007669"/>
    <property type="project" value="TreeGrafter"/>
</dbReference>
<dbReference type="PANTHER" id="PTHR15268:SF17">
    <property type="entry name" value="BCLAF1 AND THRAP3 FAMILY MEMBER 3"/>
    <property type="match status" value="1"/>
</dbReference>
<evidence type="ECO:0000313" key="4">
    <source>
        <dbReference type="Proteomes" id="UP001059041"/>
    </source>
</evidence>
<dbReference type="GO" id="GO:0003712">
    <property type="term" value="F:transcription coregulator activity"/>
    <property type="evidence" value="ECO:0007669"/>
    <property type="project" value="TreeGrafter"/>
</dbReference>
<protein>
    <recommendedName>
        <fullName evidence="5">BCLAF1 and THRAP3 family member 3</fullName>
    </recommendedName>
</protein>
<feature type="region of interest" description="Disordered" evidence="2">
    <location>
        <begin position="588"/>
        <end position="647"/>
    </location>
</feature>
<feature type="compositionally biased region" description="Polar residues" evidence="2">
    <location>
        <begin position="206"/>
        <end position="219"/>
    </location>
</feature>
<gene>
    <name evidence="3" type="ORF">IRJ41_018942</name>
</gene>
<feature type="compositionally biased region" description="Basic and acidic residues" evidence="2">
    <location>
        <begin position="133"/>
        <end position="205"/>
    </location>
</feature>
<feature type="compositionally biased region" description="Polar residues" evidence="2">
    <location>
        <begin position="613"/>
        <end position="626"/>
    </location>
</feature>
<dbReference type="GO" id="GO:0016592">
    <property type="term" value="C:mediator complex"/>
    <property type="evidence" value="ECO:0007669"/>
    <property type="project" value="TreeGrafter"/>
</dbReference>
<keyword evidence="4" id="KW-1185">Reference proteome</keyword>
<name>A0A9W7T9M8_TRIRA</name>
<accession>A0A9W7T9M8</accession>
<evidence type="ECO:0000313" key="3">
    <source>
        <dbReference type="EMBL" id="KAI7792561.1"/>
    </source>
</evidence>
<comment type="caution">
    <text evidence="3">The sequence shown here is derived from an EMBL/GenBank/DDBJ whole genome shotgun (WGS) entry which is preliminary data.</text>
</comment>
<dbReference type="Proteomes" id="UP001059041">
    <property type="component" value="Linkage Group LG23"/>
</dbReference>
<feature type="compositionally biased region" description="Basic and acidic residues" evidence="2">
    <location>
        <begin position="105"/>
        <end position="125"/>
    </location>
</feature>
<sequence>MSRPRSRSPVYSRIPTLHGRRADGFFGGQIHSSVAADAWRNTEYDNRAESNTQWNKDSFQGDQHVDHWAKFIDAIEHAQQREALPMSTSHMPGNEERPPSSPRRLPRERLPSPDHARFDMEERYRMSGTPDWNRSEESDKHLGRHEHSLQQNQRESRDRSHPGHSEARRYDRTEFEFCDEEHGNQFHERGSFSERSSKSDFREHQLSSQSFTHLGQQNEYSEDHRGLSQRRPPVIVEHDHGISKRQPRNQVRDPPRTNDRPRSRDPPRRNEAQRKREPQRDRRDQGHHAHTLQGRHSKALNSNVREDSRRHFASYVGESQVRDRSRHMDHTRTESHSRDLDGRRETEEDGINDIDLRTERSRRERDRDWDAEEFRGNNRRMMEQAEVPQRAPYQRNPNTKGGHVSRMDFGEQETLKIKVDMSRHVGNSSYSGYSSDRQISLDLVNVGRQRLDFLPMLEHSGTYRESAVHSGTFAQEIITLVHQVKENYFKGQGITLSERFASEQFYSLQNEFKDEEDEEMESLRPVMNRQLGGPLSETQIFCKIGAEPPQTQQLVPDPGDLRYDLERRRQQRLEGVKITIAGGSFTQIAPKSQGSERPYANENLDRSEGNFGWSVQQPERQRQWNGPRQRAPAPNRQNFNQRGNFNRNNRADENSVIIYSSCFKPVYILLLCRTQRNIFWKNVCNQTVLGHYLTTIVAN</sequence>
<dbReference type="EMBL" id="JAFHDT010000023">
    <property type="protein sequence ID" value="KAI7792561.1"/>
    <property type="molecule type" value="Genomic_DNA"/>
</dbReference>
<dbReference type="InterPro" id="IPR029199">
    <property type="entry name" value="THRAP3_BCLAF1"/>
</dbReference>
<dbReference type="GO" id="GO:0003677">
    <property type="term" value="F:DNA binding"/>
    <property type="evidence" value="ECO:0007669"/>
    <property type="project" value="TreeGrafter"/>
</dbReference>
<feature type="compositionally biased region" description="Basic and acidic residues" evidence="2">
    <location>
        <begin position="250"/>
        <end position="287"/>
    </location>
</feature>
<dbReference type="AlphaFoldDB" id="A0A9W7T9M8"/>
<reference evidence="3" key="1">
    <citation type="submission" date="2021-02" db="EMBL/GenBank/DDBJ databases">
        <title>Comparative genomics reveals that relaxation of natural selection precedes convergent phenotypic evolution of cavefish.</title>
        <authorList>
            <person name="Peng Z."/>
        </authorList>
    </citation>
    <scope>NUCLEOTIDE SEQUENCE</scope>
    <source>
        <tissue evidence="3">Muscle</tissue>
    </source>
</reference>
<feature type="compositionally biased region" description="Basic and acidic residues" evidence="2">
    <location>
        <begin position="320"/>
        <end position="346"/>
    </location>
</feature>
<evidence type="ECO:0000256" key="2">
    <source>
        <dbReference type="SAM" id="MobiDB-lite"/>
    </source>
</evidence>
<feature type="region of interest" description="Disordered" evidence="2">
    <location>
        <begin position="76"/>
        <end position="355"/>
    </location>
</feature>
<comment type="similarity">
    <text evidence="1">Belongs to the BCLAF1/THRAP3 family.</text>
</comment>
<evidence type="ECO:0008006" key="5">
    <source>
        <dbReference type="Google" id="ProtNLM"/>
    </source>
</evidence>